<proteinExistence type="predicted"/>
<dbReference type="InterPro" id="IPR001296">
    <property type="entry name" value="Glyco_trans_1"/>
</dbReference>
<dbReference type="PANTHER" id="PTHR12526:SF630">
    <property type="entry name" value="GLYCOSYLTRANSFERASE"/>
    <property type="match status" value="1"/>
</dbReference>
<keyword evidence="3" id="KW-0808">Transferase</keyword>
<dbReference type="EMBL" id="SNRY01000481">
    <property type="protein sequence ID" value="KAA6340151.1"/>
    <property type="molecule type" value="Genomic_DNA"/>
</dbReference>
<feature type="domain" description="Glycosyltransferase subfamily 4-like N-terminal" evidence="2">
    <location>
        <begin position="14"/>
        <end position="175"/>
    </location>
</feature>
<protein>
    <submittedName>
        <fullName evidence="3">Putative poly(Glycerol-phosphate) alpha-glucosyltransferase</fullName>
        <ecNumber evidence="3">2.4.1.52</ecNumber>
    </submittedName>
</protein>
<dbReference type="Pfam" id="PF00534">
    <property type="entry name" value="Glycos_transf_1"/>
    <property type="match status" value="1"/>
</dbReference>
<dbReference type="InterPro" id="IPR028098">
    <property type="entry name" value="Glyco_trans_4-like_N"/>
</dbReference>
<dbReference type="SUPFAM" id="SSF53756">
    <property type="entry name" value="UDP-Glycosyltransferase/glycogen phosphorylase"/>
    <property type="match status" value="1"/>
</dbReference>
<comment type="caution">
    <text evidence="3">The sequence shown here is derived from an EMBL/GenBank/DDBJ whole genome shotgun (WGS) entry which is preliminary data.</text>
</comment>
<dbReference type="Gene3D" id="3.40.50.2000">
    <property type="entry name" value="Glycogen Phosphorylase B"/>
    <property type="match status" value="2"/>
</dbReference>
<dbReference type="CDD" id="cd03820">
    <property type="entry name" value="GT4_AmsD-like"/>
    <property type="match status" value="1"/>
</dbReference>
<evidence type="ECO:0000313" key="3">
    <source>
        <dbReference type="EMBL" id="KAA6340151.1"/>
    </source>
</evidence>
<sequence>MKICYFHSDITLKGGIERVLSILTTKQVQDFNQEVIIVSQYKTFSLPNFVFNERVKIVYLTNRMYDGTPGSFHRLLILLQNRKKIKHFFQANKFDIILSQAFPNTFLLLYSHISLRNVIAVEHVYYNYYNKWIKKIRILVYKKVKAVVVLTNNDKKYFTKYLPNVYVIPNPIELSIRYKAPLSNKKIISIGRLEYQKGYDNLIKIFSNIHKQHPEWVLDIWGEGSWKKRLQIQIKEARLESCFFLKGITTEINEKLKEASIFVVSSRFEGFSMVLVEAMSQGIPCASFDCPNGPSDIITHRKDGLLIADQNIAELEKAILELIQNKSLREELGKQAFKKIECFDVNLIIKKWNQLYNCVVNDHE</sequence>
<dbReference type="PANTHER" id="PTHR12526">
    <property type="entry name" value="GLYCOSYLTRANSFERASE"/>
    <property type="match status" value="1"/>
</dbReference>
<feature type="domain" description="Glycosyl transferase family 1" evidence="1">
    <location>
        <begin position="180"/>
        <end position="338"/>
    </location>
</feature>
<reference evidence="3" key="1">
    <citation type="submission" date="2019-03" db="EMBL/GenBank/DDBJ databases">
        <title>Single cell metagenomics reveals metabolic interactions within the superorganism composed of flagellate Streblomastix strix and complex community of Bacteroidetes bacteria on its surface.</title>
        <authorList>
            <person name="Treitli S.C."/>
            <person name="Kolisko M."/>
            <person name="Husnik F."/>
            <person name="Keeling P."/>
            <person name="Hampl V."/>
        </authorList>
    </citation>
    <scope>NUCLEOTIDE SEQUENCE</scope>
    <source>
        <strain evidence="3">STM</strain>
    </source>
</reference>
<dbReference type="Pfam" id="PF13439">
    <property type="entry name" value="Glyco_transf_4"/>
    <property type="match status" value="1"/>
</dbReference>
<organism evidence="3">
    <name type="scientific">termite gut metagenome</name>
    <dbReference type="NCBI Taxonomy" id="433724"/>
    <lineage>
        <taxon>unclassified sequences</taxon>
        <taxon>metagenomes</taxon>
        <taxon>organismal metagenomes</taxon>
    </lineage>
</organism>
<evidence type="ECO:0000259" key="2">
    <source>
        <dbReference type="Pfam" id="PF13439"/>
    </source>
</evidence>
<evidence type="ECO:0000259" key="1">
    <source>
        <dbReference type="Pfam" id="PF00534"/>
    </source>
</evidence>
<name>A0A5J4S4J0_9ZZZZ</name>
<dbReference type="AlphaFoldDB" id="A0A5J4S4J0"/>
<gene>
    <name evidence="3" type="ORF">EZS27_011975</name>
</gene>
<accession>A0A5J4S4J0</accession>
<dbReference type="GO" id="GO:0047265">
    <property type="term" value="F:poly(glycerol-phosphate) alpha-glucosyltransferase activity"/>
    <property type="evidence" value="ECO:0007669"/>
    <property type="project" value="UniProtKB-EC"/>
</dbReference>
<dbReference type="EC" id="2.4.1.52" evidence="3"/>
<keyword evidence="3" id="KW-0328">Glycosyltransferase</keyword>